<proteinExistence type="predicted"/>
<evidence type="ECO:0000313" key="3">
    <source>
        <dbReference type="EMBL" id="BES96684.1"/>
    </source>
</evidence>
<accession>A0ABN7AWW2</accession>
<protein>
    <submittedName>
        <fullName evidence="3">Uncharacterized protein</fullName>
    </submittedName>
</protein>
<name>A0ABN7AWW2_9HEMI</name>
<evidence type="ECO:0000256" key="2">
    <source>
        <dbReference type="SAM" id="Phobius"/>
    </source>
</evidence>
<feature type="compositionally biased region" description="Polar residues" evidence="1">
    <location>
        <begin position="110"/>
        <end position="122"/>
    </location>
</feature>
<keyword evidence="2" id="KW-0472">Membrane</keyword>
<feature type="compositionally biased region" description="Low complexity" evidence="1">
    <location>
        <begin position="321"/>
        <end position="340"/>
    </location>
</feature>
<feature type="region of interest" description="Disordered" evidence="1">
    <location>
        <begin position="287"/>
        <end position="359"/>
    </location>
</feature>
<dbReference type="EMBL" id="AP028915">
    <property type="protein sequence ID" value="BES96684.1"/>
    <property type="molecule type" value="Genomic_DNA"/>
</dbReference>
<keyword evidence="4" id="KW-1185">Reference proteome</keyword>
<gene>
    <name evidence="3" type="ORF">NTJ_09496</name>
</gene>
<keyword evidence="2" id="KW-0812">Transmembrane</keyword>
<feature type="compositionally biased region" description="Low complexity" evidence="1">
    <location>
        <begin position="295"/>
        <end position="306"/>
    </location>
</feature>
<dbReference type="Proteomes" id="UP001307889">
    <property type="component" value="Chromosome 7"/>
</dbReference>
<keyword evidence="2" id="KW-1133">Transmembrane helix</keyword>
<evidence type="ECO:0000256" key="1">
    <source>
        <dbReference type="SAM" id="MobiDB-lite"/>
    </source>
</evidence>
<feature type="transmembrane region" description="Helical" evidence="2">
    <location>
        <begin position="40"/>
        <end position="61"/>
    </location>
</feature>
<reference evidence="3 4" key="1">
    <citation type="submission" date="2023-09" db="EMBL/GenBank/DDBJ databases">
        <title>Nesidiocoris tenuis whole genome shotgun sequence.</title>
        <authorList>
            <person name="Shibata T."/>
            <person name="Shimoda M."/>
            <person name="Kobayashi T."/>
            <person name="Uehara T."/>
        </authorList>
    </citation>
    <scope>NUCLEOTIDE SEQUENCE [LARGE SCALE GENOMIC DNA]</scope>
    <source>
        <strain evidence="3 4">Japan</strain>
    </source>
</reference>
<sequence>MPSPHSTSPSPPLHDTYNNSYYSHEEDVEEDPGFSELQTVALACFLTLLPLMFGLVSYFGLRVICKGGRSRKGHIRRPYVLYCWGRFRRSVEPSDLSKALDKESSHRNRSSQGLLNDQLKSSESQFSVVPAEDIEEGGASCYQPGNLTSKATANGSVITMTMRNNHLIVETETAITEEGIDGEVDNNDVLVVEVAPAPDSTAIVHQAPPSAAEEAPPSVTGLAGFNTGLSTSDLSISSLNRGYVYGNQTEYDTIDNYETMATQQLICHIVAPIDTYIEPQVPIVKPNAPEGSSGSDLQLSLKSESSLKGETNPAYLPTPVTTEQAASSTTMTATTTFPASSKPPETTAAQSTSEEGPTS</sequence>
<organism evidence="3 4">
    <name type="scientific">Nesidiocoris tenuis</name>
    <dbReference type="NCBI Taxonomy" id="355587"/>
    <lineage>
        <taxon>Eukaryota</taxon>
        <taxon>Metazoa</taxon>
        <taxon>Ecdysozoa</taxon>
        <taxon>Arthropoda</taxon>
        <taxon>Hexapoda</taxon>
        <taxon>Insecta</taxon>
        <taxon>Pterygota</taxon>
        <taxon>Neoptera</taxon>
        <taxon>Paraneoptera</taxon>
        <taxon>Hemiptera</taxon>
        <taxon>Heteroptera</taxon>
        <taxon>Panheteroptera</taxon>
        <taxon>Cimicomorpha</taxon>
        <taxon>Miridae</taxon>
        <taxon>Dicyphina</taxon>
        <taxon>Nesidiocoris</taxon>
    </lineage>
</organism>
<evidence type="ECO:0000313" key="4">
    <source>
        <dbReference type="Proteomes" id="UP001307889"/>
    </source>
</evidence>
<feature type="compositionally biased region" description="Polar residues" evidence="1">
    <location>
        <begin position="343"/>
        <end position="359"/>
    </location>
</feature>
<feature type="region of interest" description="Disordered" evidence="1">
    <location>
        <begin position="98"/>
        <end position="122"/>
    </location>
</feature>